<comment type="caution">
    <text evidence="1">The sequence shown here is derived from an EMBL/GenBank/DDBJ whole genome shotgun (WGS) entry which is preliminary data.</text>
</comment>
<protein>
    <submittedName>
        <fullName evidence="1">Glutathione S-transferase C-terminal domain containing protein expressed</fullName>
    </submittedName>
</protein>
<gene>
    <name evidence="1" type="ORF">KPL71_012605</name>
</gene>
<proteinExistence type="predicted"/>
<evidence type="ECO:0000313" key="2">
    <source>
        <dbReference type="Proteomes" id="UP000829398"/>
    </source>
</evidence>
<name>A0ACB8LCU1_CITSI</name>
<evidence type="ECO:0000313" key="1">
    <source>
        <dbReference type="EMBL" id="KAH9771150.1"/>
    </source>
</evidence>
<sequence>MAEEVKLLMTWSSPFALRVVWALKLKGVQFDSIEEDLSPFTSSSWRQYPLLPDGPYDRARARVWAKFSDDKVSPSIWGVFIKQGKEREEAFDQVFENLKFLEEELKGKRFFGGEKIGFADLALGWIAERVCVLEEIIGVKIVEEEKFPLVSAWMQEFVKVPIIKESLPPHEKLVTKYAASERNFLELHSLNEFSASCCNSWHEKISCVKPTEFL</sequence>
<dbReference type="Proteomes" id="UP000829398">
    <property type="component" value="Chromosome 4"/>
</dbReference>
<accession>A0ACB8LCU1</accession>
<reference evidence="2" key="1">
    <citation type="journal article" date="2023" name="Hortic. Res.">
        <title>A chromosome-level phased genome enabling allele-level studies in sweet orange: a case study on citrus Huanglongbing tolerance.</title>
        <authorList>
            <person name="Wu B."/>
            <person name="Yu Q."/>
            <person name="Deng Z."/>
            <person name="Duan Y."/>
            <person name="Luo F."/>
            <person name="Gmitter F. Jr."/>
        </authorList>
    </citation>
    <scope>NUCLEOTIDE SEQUENCE [LARGE SCALE GENOMIC DNA]</scope>
    <source>
        <strain evidence="2">cv. Valencia</strain>
    </source>
</reference>
<dbReference type="EMBL" id="CM039173">
    <property type="protein sequence ID" value="KAH9771150.1"/>
    <property type="molecule type" value="Genomic_DNA"/>
</dbReference>
<keyword evidence="2" id="KW-1185">Reference proteome</keyword>
<organism evidence="1 2">
    <name type="scientific">Citrus sinensis</name>
    <name type="common">Sweet orange</name>
    <name type="synonym">Citrus aurantium var. sinensis</name>
    <dbReference type="NCBI Taxonomy" id="2711"/>
    <lineage>
        <taxon>Eukaryota</taxon>
        <taxon>Viridiplantae</taxon>
        <taxon>Streptophyta</taxon>
        <taxon>Embryophyta</taxon>
        <taxon>Tracheophyta</taxon>
        <taxon>Spermatophyta</taxon>
        <taxon>Magnoliopsida</taxon>
        <taxon>eudicotyledons</taxon>
        <taxon>Gunneridae</taxon>
        <taxon>Pentapetalae</taxon>
        <taxon>rosids</taxon>
        <taxon>malvids</taxon>
        <taxon>Sapindales</taxon>
        <taxon>Rutaceae</taxon>
        <taxon>Aurantioideae</taxon>
        <taxon>Citrus</taxon>
    </lineage>
</organism>